<dbReference type="GO" id="GO:0005524">
    <property type="term" value="F:ATP binding"/>
    <property type="evidence" value="ECO:0007669"/>
    <property type="project" value="UniProtKB-KW"/>
</dbReference>
<dbReference type="CDD" id="cd18110">
    <property type="entry name" value="ATP-synt_F1_beta_C"/>
    <property type="match status" value="1"/>
</dbReference>
<dbReference type="SUPFAM" id="SSF47917">
    <property type="entry name" value="C-terminal domain of alpha and beta subunits of F1 ATP synthase"/>
    <property type="match status" value="1"/>
</dbReference>
<dbReference type="AlphaFoldDB" id="A0A6C9EIE5"/>
<keyword evidence="8" id="KW-1278">Translocase</keyword>
<gene>
    <name evidence="14" type="ORF">GKG27_27030</name>
</gene>
<reference evidence="14" key="1">
    <citation type="journal article" date="2019" name="Nat. Med.">
        <title>A library of human gut bacterial isolates paired with longitudinal multiomics data enables mechanistic microbiome research.</title>
        <authorList>
            <person name="Poyet M."/>
            <person name="Groussin M."/>
            <person name="Gibbons S.M."/>
            <person name="Avila-Pacheco J."/>
            <person name="Jiang X."/>
            <person name="Kearney S.M."/>
            <person name="Perrotta A.R."/>
            <person name="Berdy B."/>
            <person name="Zhao S."/>
            <person name="Lieberman T.D."/>
            <person name="Swanson P.K."/>
            <person name="Smith M."/>
            <person name="Roesemann S."/>
            <person name="Alexander J.E."/>
            <person name="Rich S.A."/>
            <person name="Livny J."/>
            <person name="Vlamakis H."/>
            <person name="Clish C."/>
            <person name="Bullock K."/>
            <person name="Deik A."/>
            <person name="Scott J."/>
            <person name="Pierce K.A."/>
            <person name="Xavier R.J."/>
            <person name="Alm E.J."/>
        </authorList>
    </citation>
    <scope>NUCLEOTIDE SEQUENCE</scope>
    <source>
        <strain evidence="14">BIOML-A260</strain>
    </source>
</reference>
<dbReference type="PANTHER" id="PTHR15184:SF71">
    <property type="entry name" value="ATP SYNTHASE SUBUNIT BETA, MITOCHONDRIAL"/>
    <property type="match status" value="1"/>
</dbReference>
<dbReference type="InterPro" id="IPR024034">
    <property type="entry name" value="ATPase_F1/V1_b/a_C"/>
</dbReference>
<evidence type="ECO:0000313" key="14">
    <source>
        <dbReference type="EMBL" id="MSD82599.1"/>
    </source>
</evidence>
<evidence type="ECO:0000256" key="12">
    <source>
        <dbReference type="ARBA" id="ARBA00023310"/>
    </source>
</evidence>
<protein>
    <recommendedName>
        <fullName evidence="3">H(+)-transporting two-sector ATPase</fullName>
        <ecNumber evidence="3">7.1.2.2</ecNumber>
    </recommendedName>
</protein>
<keyword evidence="6" id="KW-0375">Hydrogen ion transport</keyword>
<keyword evidence="12" id="KW-0066">ATP synthesis</keyword>
<dbReference type="InterPro" id="IPR050053">
    <property type="entry name" value="ATPase_alpha/beta_chains"/>
</dbReference>
<comment type="caution">
    <text evidence="14">The sequence shown here is derived from an EMBL/GenBank/DDBJ whole genome shotgun (WGS) entry which is preliminary data.</text>
</comment>
<evidence type="ECO:0000256" key="6">
    <source>
        <dbReference type="ARBA" id="ARBA00022781"/>
    </source>
</evidence>
<evidence type="ECO:0000259" key="13">
    <source>
        <dbReference type="Pfam" id="PF22919"/>
    </source>
</evidence>
<evidence type="ECO:0000256" key="7">
    <source>
        <dbReference type="ARBA" id="ARBA00022840"/>
    </source>
</evidence>
<evidence type="ECO:0000256" key="10">
    <source>
        <dbReference type="ARBA" id="ARBA00023136"/>
    </source>
</evidence>
<comment type="similarity">
    <text evidence="2">Belongs to the ATPase alpha/beta chains family.</text>
</comment>
<keyword evidence="5" id="KW-0547">Nucleotide-binding</keyword>
<comment type="subcellular location">
    <subcellularLocation>
        <location evidence="1">Membrane</location>
        <topology evidence="1">Peripheral membrane protein</topology>
    </subcellularLocation>
</comment>
<organism evidence="14">
    <name type="scientific">Escherichia coli</name>
    <dbReference type="NCBI Taxonomy" id="562"/>
    <lineage>
        <taxon>Bacteria</taxon>
        <taxon>Pseudomonadati</taxon>
        <taxon>Pseudomonadota</taxon>
        <taxon>Gammaproteobacteria</taxon>
        <taxon>Enterobacterales</taxon>
        <taxon>Enterobacteriaceae</taxon>
        <taxon>Escherichia</taxon>
    </lineage>
</organism>
<evidence type="ECO:0000256" key="2">
    <source>
        <dbReference type="ARBA" id="ARBA00008936"/>
    </source>
</evidence>
<accession>A0A6C9EIE5</accession>
<keyword evidence="7" id="KW-0067">ATP-binding</keyword>
<keyword evidence="11" id="KW-0139">CF(1)</keyword>
<keyword evidence="4" id="KW-0813">Transport</keyword>
<proteinExistence type="inferred from homology"/>
<dbReference type="EC" id="7.1.2.2" evidence="3"/>
<feature type="non-terminal residue" evidence="14">
    <location>
        <position position="1"/>
    </location>
</feature>
<dbReference type="PANTHER" id="PTHR15184">
    <property type="entry name" value="ATP SYNTHASE"/>
    <property type="match status" value="1"/>
</dbReference>
<dbReference type="EMBL" id="WKYP01000306">
    <property type="protein sequence ID" value="MSD82599.1"/>
    <property type="molecule type" value="Genomic_DNA"/>
</dbReference>
<name>A0A6C9EIE5_ECOLX</name>
<evidence type="ECO:0000256" key="11">
    <source>
        <dbReference type="ARBA" id="ARBA00023196"/>
    </source>
</evidence>
<evidence type="ECO:0000256" key="1">
    <source>
        <dbReference type="ARBA" id="ARBA00004170"/>
    </source>
</evidence>
<sequence length="135" mass="15166">YPAVDPLSSTSRILDPRYVGQAHYDCANRVKAILQRNKELQDIIALIGIDELGEEDKTTVNRARKIEQFLGQNFYVAEKFTGRPGSYVPADETIEAFTRICDGVYDDVPEQAFSGIGGIDDLEEKWHNMQKELGA</sequence>
<feature type="domain" description="ATP synthase A/B type C-terminal" evidence="13">
    <location>
        <begin position="17"/>
        <end position="85"/>
    </location>
</feature>
<evidence type="ECO:0000256" key="4">
    <source>
        <dbReference type="ARBA" id="ARBA00022448"/>
    </source>
</evidence>
<dbReference type="Pfam" id="PF22919">
    <property type="entry name" value="ATP-synt_VA_C"/>
    <property type="match status" value="1"/>
</dbReference>
<dbReference type="FunFam" id="1.10.1140.10:FF:000005">
    <property type="entry name" value="ATP synthase subunit beta"/>
    <property type="match status" value="1"/>
</dbReference>
<dbReference type="InterPro" id="IPR055190">
    <property type="entry name" value="ATP-synt_VA_C"/>
</dbReference>
<evidence type="ECO:0000256" key="5">
    <source>
        <dbReference type="ARBA" id="ARBA00022741"/>
    </source>
</evidence>
<dbReference type="Gene3D" id="1.10.1140.10">
    <property type="entry name" value="Bovine Mitochondrial F1-atpase, Atp Synthase Beta Chain, Chain D, domain 3"/>
    <property type="match status" value="1"/>
</dbReference>
<keyword evidence="10" id="KW-0472">Membrane</keyword>
<keyword evidence="9" id="KW-0406">Ion transport</keyword>
<evidence type="ECO:0000256" key="9">
    <source>
        <dbReference type="ARBA" id="ARBA00023065"/>
    </source>
</evidence>
<dbReference type="GO" id="GO:0046933">
    <property type="term" value="F:proton-transporting ATP synthase activity, rotational mechanism"/>
    <property type="evidence" value="ECO:0007669"/>
    <property type="project" value="TreeGrafter"/>
</dbReference>
<evidence type="ECO:0000256" key="8">
    <source>
        <dbReference type="ARBA" id="ARBA00022967"/>
    </source>
</evidence>
<dbReference type="GO" id="GO:0045259">
    <property type="term" value="C:proton-transporting ATP synthase complex"/>
    <property type="evidence" value="ECO:0007669"/>
    <property type="project" value="UniProtKB-KW"/>
</dbReference>
<evidence type="ECO:0000256" key="3">
    <source>
        <dbReference type="ARBA" id="ARBA00012473"/>
    </source>
</evidence>